<dbReference type="AlphaFoldDB" id="A0A1H6CCM9"/>
<dbReference type="Gene3D" id="3.30.450.410">
    <property type="match status" value="1"/>
</dbReference>
<sequence>MDIEELRLGVYRGFAATGRAPDPADLAKGLRATPEEVARGLRELADRRHVVLDGAGRVVMAHPFSAVPLGFSVMGAATLWWGGCAWDSFALPHLLRGEFDEPEVVVATRCLGCGTAHAWAVGRDAPPPGDQVAHFLVPVAHMWDDVVHTCGNQRIFCGEACVGHWLERTGHERGYVMDLPTLWRFARHWYDGRLDRGYVRREPDAAAGYFREVGLEGSFWGL</sequence>
<organism evidence="1 2">
    <name type="scientific">Thermomonospora echinospora</name>
    <dbReference type="NCBI Taxonomy" id="1992"/>
    <lineage>
        <taxon>Bacteria</taxon>
        <taxon>Bacillati</taxon>
        <taxon>Actinomycetota</taxon>
        <taxon>Actinomycetes</taxon>
        <taxon>Streptosporangiales</taxon>
        <taxon>Thermomonosporaceae</taxon>
        <taxon>Thermomonospora</taxon>
    </lineage>
</organism>
<accession>A0A1H6CCM9</accession>
<evidence type="ECO:0000313" key="2">
    <source>
        <dbReference type="Proteomes" id="UP000236723"/>
    </source>
</evidence>
<gene>
    <name evidence="1" type="ORF">SAMN04489712_109177</name>
</gene>
<evidence type="ECO:0000313" key="1">
    <source>
        <dbReference type="EMBL" id="SEG70527.1"/>
    </source>
</evidence>
<keyword evidence="1" id="KW-0456">Lyase</keyword>
<dbReference type="SUPFAM" id="SSF160387">
    <property type="entry name" value="NosL/MerB-like"/>
    <property type="match status" value="1"/>
</dbReference>
<protein>
    <submittedName>
        <fullName evidence="1">Alkylmercury lyase</fullName>
    </submittedName>
</protein>
<dbReference type="OrthoDB" id="7185309at2"/>
<name>A0A1H6CCM9_9ACTN</name>
<dbReference type="Pfam" id="PF03243">
    <property type="entry name" value="MerB"/>
    <property type="match status" value="1"/>
</dbReference>
<dbReference type="InterPro" id="IPR004927">
    <property type="entry name" value="MerB"/>
</dbReference>
<reference evidence="2" key="1">
    <citation type="submission" date="2016-10" db="EMBL/GenBank/DDBJ databases">
        <authorList>
            <person name="Varghese N."/>
            <person name="Submissions S."/>
        </authorList>
    </citation>
    <scope>NUCLEOTIDE SEQUENCE [LARGE SCALE GENOMIC DNA]</scope>
    <source>
        <strain evidence="2">DSM 43163</strain>
    </source>
</reference>
<dbReference type="EMBL" id="FNVO01000009">
    <property type="protein sequence ID" value="SEG70527.1"/>
    <property type="molecule type" value="Genomic_DNA"/>
</dbReference>
<dbReference type="Proteomes" id="UP000236723">
    <property type="component" value="Unassembled WGS sequence"/>
</dbReference>
<dbReference type="InterPro" id="IPR053717">
    <property type="entry name" value="MerB_lyase_sf"/>
</dbReference>
<dbReference type="GO" id="GO:0018836">
    <property type="term" value="F:alkylmercury lyase activity"/>
    <property type="evidence" value="ECO:0007669"/>
    <property type="project" value="InterPro"/>
</dbReference>
<proteinExistence type="predicted"/>
<keyword evidence="2" id="KW-1185">Reference proteome</keyword>